<protein>
    <submittedName>
        <fullName evidence="1">Uncharacterized protein</fullName>
    </submittedName>
</protein>
<dbReference type="EMBL" id="JAHESC010000076">
    <property type="protein sequence ID" value="MBT1690639.1"/>
    <property type="molecule type" value="Genomic_DNA"/>
</dbReference>
<keyword evidence="2" id="KW-1185">Reference proteome</keyword>
<sequence length="172" mass="19452">MRNPYLPVAWLMASTASLWSCTFDDDSRFNSQFIVDGKSYALVSSVTTPHEETPGSPVQVWSVTIDSPGKARKIHSVSFDLYTNAADMLPEGTYTFDAQHLKGVETFHRADVTVDYDRERQEGGQVYKELEGGTVTVKLLDEARRDYTLSFDLLINQRKVRGYYRGGIEVVR</sequence>
<dbReference type="RefSeq" id="WP_254094271.1">
    <property type="nucleotide sequence ID" value="NZ_JAHESC010000076.1"/>
</dbReference>
<evidence type="ECO:0000313" key="1">
    <source>
        <dbReference type="EMBL" id="MBT1690639.1"/>
    </source>
</evidence>
<dbReference type="AlphaFoldDB" id="A0AAP2DF67"/>
<gene>
    <name evidence="1" type="ORF">KK078_29005</name>
</gene>
<name>A0AAP2DF67_9BACT</name>
<reference evidence="1 2" key="1">
    <citation type="submission" date="2021-05" db="EMBL/GenBank/DDBJ databases">
        <title>A Polyphasic approach of four new species of the genus Ohtaekwangia: Ohtaekwangia histidinii sp. nov., Ohtaekwangia cretensis sp. nov., Ohtaekwangia indiensis sp. nov., Ohtaekwangia reichenbachii sp. nov. from diverse environment.</title>
        <authorList>
            <person name="Octaviana S."/>
        </authorList>
    </citation>
    <scope>NUCLEOTIDE SEQUENCE [LARGE SCALE GENOMIC DNA]</scope>
    <source>
        <strain evidence="1 2">PWU37</strain>
    </source>
</reference>
<dbReference type="Proteomes" id="UP001319180">
    <property type="component" value="Unassembled WGS sequence"/>
</dbReference>
<accession>A0AAP2DF67</accession>
<organism evidence="1 2">
    <name type="scientific">Dawidia soli</name>
    <dbReference type="NCBI Taxonomy" id="2782352"/>
    <lineage>
        <taxon>Bacteria</taxon>
        <taxon>Pseudomonadati</taxon>
        <taxon>Bacteroidota</taxon>
        <taxon>Cytophagia</taxon>
        <taxon>Cytophagales</taxon>
        <taxon>Chryseotaleaceae</taxon>
        <taxon>Dawidia</taxon>
    </lineage>
</organism>
<evidence type="ECO:0000313" key="2">
    <source>
        <dbReference type="Proteomes" id="UP001319180"/>
    </source>
</evidence>
<proteinExistence type="predicted"/>
<comment type="caution">
    <text evidence="1">The sequence shown here is derived from an EMBL/GenBank/DDBJ whole genome shotgun (WGS) entry which is preliminary data.</text>
</comment>